<keyword evidence="4 6" id="KW-1133">Transmembrane helix</keyword>
<keyword evidence="10" id="KW-1185">Reference proteome</keyword>
<dbReference type="GO" id="GO:0005886">
    <property type="term" value="C:plasma membrane"/>
    <property type="evidence" value="ECO:0007669"/>
    <property type="project" value="UniProtKB-SubCell"/>
</dbReference>
<evidence type="ECO:0000313" key="9">
    <source>
        <dbReference type="EMBL" id="WIY00847.1"/>
    </source>
</evidence>
<sequence>MTLASAEYPFLELMWTMLVFFCWVAWFWLLFVVLGDLYRRPDVSGWSKVAWTLLVIVLPFLGVLLYLGTQGRHLGERRRARELDAQRRFEDYVRSVSTADRTGAAQIAEARRLLDQGVIDDEEYQALKRKALAP</sequence>
<reference evidence="9 10" key="1">
    <citation type="submission" date="2023-06" db="EMBL/GenBank/DDBJ databases">
        <authorList>
            <person name="Oyuntsetseg B."/>
            <person name="Kim S.B."/>
        </authorList>
    </citation>
    <scope>NUCLEOTIDE SEQUENCE [LARGE SCALE GENOMIC DNA]</scope>
    <source>
        <strain evidence="9 10">4-36</strain>
    </source>
</reference>
<dbReference type="EMBL" id="CP127295">
    <property type="protein sequence ID" value="WIY00847.1"/>
    <property type="molecule type" value="Genomic_DNA"/>
</dbReference>
<evidence type="ECO:0000259" key="7">
    <source>
        <dbReference type="Pfam" id="PF09851"/>
    </source>
</evidence>
<dbReference type="RefSeq" id="WP_285997309.1">
    <property type="nucleotide sequence ID" value="NZ_CP127295.1"/>
</dbReference>
<dbReference type="InterPro" id="IPR018649">
    <property type="entry name" value="SHOCT"/>
</dbReference>
<feature type="domain" description="SHOCT" evidence="7">
    <location>
        <begin position="105"/>
        <end position="132"/>
    </location>
</feature>
<feature type="transmembrane region" description="Helical" evidence="6">
    <location>
        <begin position="49"/>
        <end position="69"/>
    </location>
</feature>
<protein>
    <submittedName>
        <fullName evidence="9">SHOCT domain-containing protein</fullName>
    </submittedName>
</protein>
<name>A0A9Y2JNY1_9PSEU</name>
<accession>A0A9Y2JNY1</accession>
<keyword evidence="3 6" id="KW-0812">Transmembrane</keyword>
<evidence type="ECO:0000256" key="1">
    <source>
        <dbReference type="ARBA" id="ARBA00004651"/>
    </source>
</evidence>
<dbReference type="Pfam" id="PF13396">
    <property type="entry name" value="PLDc_N"/>
    <property type="match status" value="1"/>
</dbReference>
<dbReference type="AlphaFoldDB" id="A0A9Y2JNY1"/>
<feature type="transmembrane region" description="Helical" evidence="6">
    <location>
        <begin position="12"/>
        <end position="34"/>
    </location>
</feature>
<feature type="domain" description="Cardiolipin synthase N-terminal" evidence="8">
    <location>
        <begin position="24"/>
        <end position="67"/>
    </location>
</feature>
<dbReference type="KEGG" id="amog:QRX60_43485"/>
<dbReference type="Pfam" id="PF09851">
    <property type="entry name" value="SHOCT"/>
    <property type="match status" value="1"/>
</dbReference>
<keyword evidence="2" id="KW-1003">Cell membrane</keyword>
<dbReference type="InterPro" id="IPR027379">
    <property type="entry name" value="CLS_N"/>
</dbReference>
<evidence type="ECO:0000313" key="10">
    <source>
        <dbReference type="Proteomes" id="UP001239397"/>
    </source>
</evidence>
<evidence type="ECO:0000256" key="3">
    <source>
        <dbReference type="ARBA" id="ARBA00022692"/>
    </source>
</evidence>
<evidence type="ECO:0000256" key="2">
    <source>
        <dbReference type="ARBA" id="ARBA00022475"/>
    </source>
</evidence>
<evidence type="ECO:0000256" key="6">
    <source>
        <dbReference type="SAM" id="Phobius"/>
    </source>
</evidence>
<dbReference type="Proteomes" id="UP001239397">
    <property type="component" value="Chromosome"/>
</dbReference>
<gene>
    <name evidence="9" type="ORF">QRX60_43485</name>
</gene>
<keyword evidence="5 6" id="KW-0472">Membrane</keyword>
<organism evidence="9 10">
    <name type="scientific">Amycolatopsis mongoliensis</name>
    <dbReference type="NCBI Taxonomy" id="715475"/>
    <lineage>
        <taxon>Bacteria</taxon>
        <taxon>Bacillati</taxon>
        <taxon>Actinomycetota</taxon>
        <taxon>Actinomycetes</taxon>
        <taxon>Pseudonocardiales</taxon>
        <taxon>Pseudonocardiaceae</taxon>
        <taxon>Amycolatopsis</taxon>
    </lineage>
</organism>
<comment type="subcellular location">
    <subcellularLocation>
        <location evidence="1">Cell membrane</location>
        <topology evidence="1">Multi-pass membrane protein</topology>
    </subcellularLocation>
</comment>
<evidence type="ECO:0000256" key="4">
    <source>
        <dbReference type="ARBA" id="ARBA00022989"/>
    </source>
</evidence>
<evidence type="ECO:0000259" key="8">
    <source>
        <dbReference type="Pfam" id="PF13396"/>
    </source>
</evidence>
<evidence type="ECO:0000256" key="5">
    <source>
        <dbReference type="ARBA" id="ARBA00023136"/>
    </source>
</evidence>
<proteinExistence type="predicted"/>